<keyword evidence="5" id="KW-0448">Lipopolysaccharide biosynthesis</keyword>
<gene>
    <name evidence="11" type="ORF">DI536_12065</name>
</gene>
<keyword evidence="2" id="KW-0328">Glycosyltransferase</keyword>
<evidence type="ECO:0000256" key="1">
    <source>
        <dbReference type="ARBA" id="ARBA00022475"/>
    </source>
</evidence>
<feature type="domain" description="NAD-dependent epimerase/dehydratase" evidence="10">
    <location>
        <begin position="25"/>
        <end position="260"/>
    </location>
</feature>
<dbReference type="Gene3D" id="3.40.50.720">
    <property type="entry name" value="NAD(P)-binding Rossmann-like Domain"/>
    <property type="match status" value="1"/>
</dbReference>
<dbReference type="GO" id="GO:0009103">
    <property type="term" value="P:lipopolysaccharide biosynthetic process"/>
    <property type="evidence" value="ECO:0007669"/>
    <property type="project" value="UniProtKB-KW"/>
</dbReference>
<dbReference type="Pfam" id="PF00535">
    <property type="entry name" value="Glycos_transf_2"/>
    <property type="match status" value="1"/>
</dbReference>
<evidence type="ECO:0000259" key="10">
    <source>
        <dbReference type="Pfam" id="PF01370"/>
    </source>
</evidence>
<evidence type="ECO:0000256" key="5">
    <source>
        <dbReference type="ARBA" id="ARBA00022985"/>
    </source>
</evidence>
<dbReference type="PANTHER" id="PTHR48090">
    <property type="entry name" value="UNDECAPRENYL-PHOSPHATE 4-DEOXY-4-FORMAMIDO-L-ARABINOSE TRANSFERASE-RELATED"/>
    <property type="match status" value="1"/>
</dbReference>
<evidence type="ECO:0000256" key="8">
    <source>
        <dbReference type="SAM" id="Phobius"/>
    </source>
</evidence>
<dbReference type="GO" id="GO:0005886">
    <property type="term" value="C:plasma membrane"/>
    <property type="evidence" value="ECO:0007669"/>
    <property type="project" value="TreeGrafter"/>
</dbReference>
<dbReference type="SUPFAM" id="SSF51735">
    <property type="entry name" value="NAD(P)-binding Rossmann-fold domains"/>
    <property type="match status" value="1"/>
</dbReference>
<evidence type="ECO:0000313" key="12">
    <source>
        <dbReference type="Proteomes" id="UP000249061"/>
    </source>
</evidence>
<evidence type="ECO:0000256" key="6">
    <source>
        <dbReference type="ARBA" id="ARBA00022989"/>
    </source>
</evidence>
<dbReference type="InterPro" id="IPR050256">
    <property type="entry name" value="Glycosyltransferase_2"/>
</dbReference>
<dbReference type="EMBL" id="QFQP01000009">
    <property type="protein sequence ID" value="PZR13488.1"/>
    <property type="molecule type" value="Genomic_DNA"/>
</dbReference>
<evidence type="ECO:0000313" key="11">
    <source>
        <dbReference type="EMBL" id="PZR13488.1"/>
    </source>
</evidence>
<dbReference type="InterPro" id="IPR001173">
    <property type="entry name" value="Glyco_trans_2-like"/>
</dbReference>
<name>A0A2W5UWC4_9BACT</name>
<evidence type="ECO:0000256" key="7">
    <source>
        <dbReference type="ARBA" id="ARBA00023136"/>
    </source>
</evidence>
<accession>A0A2W5UWC4</accession>
<proteinExistence type="predicted"/>
<reference evidence="11 12" key="1">
    <citation type="submission" date="2017-08" db="EMBL/GenBank/DDBJ databases">
        <title>Infants hospitalized years apart are colonized by the same room-sourced microbial strains.</title>
        <authorList>
            <person name="Brooks B."/>
            <person name="Olm M.R."/>
            <person name="Firek B.A."/>
            <person name="Baker R."/>
            <person name="Thomas B.C."/>
            <person name="Morowitz M.J."/>
            <person name="Banfield J.F."/>
        </authorList>
    </citation>
    <scope>NUCLEOTIDE SEQUENCE [LARGE SCALE GENOMIC DNA]</scope>
    <source>
        <strain evidence="11">S2_003_000_R2_14</strain>
    </source>
</reference>
<dbReference type="Pfam" id="PF01370">
    <property type="entry name" value="Epimerase"/>
    <property type="match status" value="1"/>
</dbReference>
<keyword evidence="3" id="KW-0808">Transferase</keyword>
<organism evidence="11 12">
    <name type="scientific">Archangium gephyra</name>
    <dbReference type="NCBI Taxonomy" id="48"/>
    <lineage>
        <taxon>Bacteria</taxon>
        <taxon>Pseudomonadati</taxon>
        <taxon>Myxococcota</taxon>
        <taxon>Myxococcia</taxon>
        <taxon>Myxococcales</taxon>
        <taxon>Cystobacterineae</taxon>
        <taxon>Archangiaceae</taxon>
        <taxon>Archangium</taxon>
    </lineage>
</organism>
<feature type="domain" description="Glycosyltransferase 2-like" evidence="9">
    <location>
        <begin position="351"/>
        <end position="475"/>
    </location>
</feature>
<dbReference type="Gene3D" id="3.90.550.10">
    <property type="entry name" value="Spore Coat Polysaccharide Biosynthesis Protein SpsA, Chain A"/>
    <property type="match status" value="1"/>
</dbReference>
<dbReference type="SUPFAM" id="SSF53448">
    <property type="entry name" value="Nucleotide-diphospho-sugar transferases"/>
    <property type="match status" value="1"/>
</dbReference>
<keyword evidence="4 8" id="KW-0812">Transmembrane</keyword>
<dbReference type="InterPro" id="IPR001509">
    <property type="entry name" value="Epimerase_deHydtase"/>
</dbReference>
<dbReference type="AlphaFoldDB" id="A0A2W5UWC4"/>
<comment type="caution">
    <text evidence="11">The sequence shown here is derived from an EMBL/GenBank/DDBJ whole genome shotgun (WGS) entry which is preliminary data.</text>
</comment>
<dbReference type="Proteomes" id="UP000249061">
    <property type="component" value="Unassembled WGS sequence"/>
</dbReference>
<evidence type="ECO:0000256" key="4">
    <source>
        <dbReference type="ARBA" id="ARBA00022692"/>
    </source>
</evidence>
<keyword evidence="1" id="KW-1003">Cell membrane</keyword>
<dbReference type="CDD" id="cd04187">
    <property type="entry name" value="DPM1_like_bac"/>
    <property type="match status" value="1"/>
</dbReference>
<evidence type="ECO:0000256" key="3">
    <source>
        <dbReference type="ARBA" id="ARBA00022679"/>
    </source>
</evidence>
<feature type="transmembrane region" description="Helical" evidence="8">
    <location>
        <begin position="612"/>
        <end position="634"/>
    </location>
</feature>
<dbReference type="GO" id="GO:0016757">
    <property type="term" value="F:glycosyltransferase activity"/>
    <property type="evidence" value="ECO:0007669"/>
    <property type="project" value="UniProtKB-KW"/>
</dbReference>
<dbReference type="PANTHER" id="PTHR48090:SF3">
    <property type="entry name" value="UNDECAPRENYL-PHOSPHATE 4-DEOXY-4-FORMAMIDO-L-ARABINOSE TRANSFERASE"/>
    <property type="match status" value="1"/>
</dbReference>
<evidence type="ECO:0000259" key="9">
    <source>
        <dbReference type="Pfam" id="PF00535"/>
    </source>
</evidence>
<dbReference type="InterPro" id="IPR036291">
    <property type="entry name" value="NAD(P)-bd_dom_sf"/>
</dbReference>
<dbReference type="InterPro" id="IPR029044">
    <property type="entry name" value="Nucleotide-diphossugar_trans"/>
</dbReference>
<protein>
    <submittedName>
        <fullName evidence="11">Epimerase</fullName>
    </submittedName>
</protein>
<evidence type="ECO:0000256" key="2">
    <source>
        <dbReference type="ARBA" id="ARBA00022676"/>
    </source>
</evidence>
<feature type="transmembrane region" description="Helical" evidence="8">
    <location>
        <begin position="575"/>
        <end position="600"/>
    </location>
</feature>
<keyword evidence="7 8" id="KW-0472">Membrane</keyword>
<sequence length="681" mass="76034">MVDALYKDEWDAALEAELAQVPGPILVIGASGFVGARLFFSIAQRRKDVYAASRNPQSSWRFSRLPDFVENRQLVEMDLTSTESVSQVLNRLKPRTVFNLSAYGAYERQKQVNRIHDVNYVGTLNLIVGLQEVGCDALVNAGSSSEYGLNCTFPSEGSELQPNSDYAASKVGASYLLKYYGKLHNFPCAHLRLYSIYGPFEERDRLIPRVVQAGLEGKYPPLAAPKTSRDFVYVDDATAAFVKAVRTVCRSDPGMALNVATGERTTLEDVALAAQKLYGMKDAPSFGAHAARKWDLSNWYGNPALAHEKLQWKAKRSFSEGLALTTEWERHATELLRVSPTLPESKTVTMVIACYRDNQAIPLMYERIVKTFEPLKARGYSYEIIFVNDCSPADDEKVIAEICKKDAGVVGISHSRNFGSQSAFLSGLETSTGDAIVFMDGDLQDPPEIIPQLIEQWEKGFDVVYGQRVKREAPLYMQFAYKAFYRVFSSLSSVPIPRDAGDFGLINRKAAQHLLKFNERDVFLRGLRAWVGFKQVGVPYVRPERAFGVTTNSLLKNIWWAKKGIFSFSTKPLSFIQGVGVTMFLLTIAASLFYLIWYFVRPPENASGITTVLLLVLGLGGVQLISLSVLGDYVGRVLEEVKGRPRYIRANITKGSRVLESEGEISDYVTQAQEQVRAKHR</sequence>
<keyword evidence="6 8" id="KW-1133">Transmembrane helix</keyword>